<keyword evidence="3" id="KW-0418">Kinase</keyword>
<comment type="catalytic activity">
    <reaction evidence="2">
        <text>N(6)-D-ribulosyl-L-lysyl-[protein] + ATP = N(6)-(3-O-phospho-D-ribulosyl)-L-lysyl-[protein] + ADP + H(+)</text>
        <dbReference type="Rhea" id="RHEA:48432"/>
        <dbReference type="Rhea" id="RHEA-COMP:12103"/>
        <dbReference type="Rhea" id="RHEA-COMP:12104"/>
        <dbReference type="ChEBI" id="CHEBI:15378"/>
        <dbReference type="ChEBI" id="CHEBI:30616"/>
        <dbReference type="ChEBI" id="CHEBI:90418"/>
        <dbReference type="ChEBI" id="CHEBI:90420"/>
        <dbReference type="ChEBI" id="CHEBI:456216"/>
        <dbReference type="EC" id="2.7.1.172"/>
    </reaction>
    <physiologicalReaction direction="left-to-right" evidence="2">
        <dbReference type="Rhea" id="RHEA:48433"/>
    </physiologicalReaction>
</comment>
<organism evidence="4 5">
    <name type="scientific">Coemansia javaensis</name>
    <dbReference type="NCBI Taxonomy" id="2761396"/>
    <lineage>
        <taxon>Eukaryota</taxon>
        <taxon>Fungi</taxon>
        <taxon>Fungi incertae sedis</taxon>
        <taxon>Zoopagomycota</taxon>
        <taxon>Kickxellomycotina</taxon>
        <taxon>Kickxellomycetes</taxon>
        <taxon>Kickxellales</taxon>
        <taxon>Kickxellaceae</taxon>
        <taxon>Coemansia</taxon>
    </lineage>
</organism>
<protein>
    <recommendedName>
        <fullName evidence="1">protein-ribulosamine 3-kinase</fullName>
        <ecNumber evidence="1">2.7.1.172</ecNumber>
    </recommendedName>
</protein>
<comment type="caution">
    <text evidence="4">The sequence shown here is derived from an EMBL/GenBank/DDBJ whole genome shotgun (WGS) entry which is preliminary data.</text>
</comment>
<dbReference type="Pfam" id="PF03881">
    <property type="entry name" value="Fructosamin_kin"/>
    <property type="match status" value="1"/>
</dbReference>
<proteinExistence type="inferred from homology"/>
<reference evidence="4" key="1">
    <citation type="submission" date="2022-07" db="EMBL/GenBank/DDBJ databases">
        <title>Phylogenomic reconstructions and comparative analyses of Kickxellomycotina fungi.</title>
        <authorList>
            <person name="Reynolds N.K."/>
            <person name="Stajich J.E."/>
            <person name="Barry K."/>
            <person name="Grigoriev I.V."/>
            <person name="Crous P."/>
            <person name="Smith M.E."/>
        </authorList>
    </citation>
    <scope>NUCLEOTIDE SEQUENCE</scope>
    <source>
        <strain evidence="4">NBRC 105414</strain>
    </source>
</reference>
<dbReference type="PIRSF" id="PIRSF006221">
    <property type="entry name" value="Ketosamine-3-kinase"/>
    <property type="match status" value="1"/>
</dbReference>
<dbReference type="PANTHER" id="PTHR12149">
    <property type="entry name" value="FRUCTOSAMINE 3 KINASE-RELATED PROTEIN"/>
    <property type="match status" value="1"/>
</dbReference>
<evidence type="ECO:0000313" key="5">
    <source>
        <dbReference type="Proteomes" id="UP001140217"/>
    </source>
</evidence>
<gene>
    <name evidence="4" type="ORF">H4R18_002828</name>
</gene>
<accession>A0A9W8HAX8</accession>
<dbReference type="InterPro" id="IPR011009">
    <property type="entry name" value="Kinase-like_dom_sf"/>
</dbReference>
<dbReference type="SUPFAM" id="SSF56112">
    <property type="entry name" value="Protein kinase-like (PK-like)"/>
    <property type="match status" value="1"/>
</dbReference>
<evidence type="ECO:0000256" key="2">
    <source>
        <dbReference type="ARBA" id="ARBA00048655"/>
    </source>
</evidence>
<dbReference type="AlphaFoldDB" id="A0A9W8HAX8"/>
<sequence length="298" mass="32470">MSAAELQGAVSRALAQAGYAGNSEVVRLCPAAGGAINTAHTAWMADGAQLFVKSHAAEPGLSREETLAMFEAERTGLELLRASGCIRVPEPLAVGELAGGAFLVMEHIALQPLRDQRRLGEQLAAMHLAPGPAHFGLDADNWVGSTPQPNGWYVDWVDLLRDRMRFQLDRAQLAGAAAEKGWELLRRLPGFFAGVDVRPSLVHGDLHAHNFAADEHGAPVIYDPAVYWGHHESELGIMRLFGGYTAAFADAYHWRIPRAPGFERRAAVYKLYHALNHYNLFGAAYLGLCEELLEELVG</sequence>
<keyword evidence="3" id="KW-0808">Transferase</keyword>
<dbReference type="EC" id="2.7.1.172" evidence="1"/>
<dbReference type="PANTHER" id="PTHR12149:SF8">
    <property type="entry name" value="PROTEIN-RIBULOSAMINE 3-KINASE"/>
    <property type="match status" value="1"/>
</dbReference>
<dbReference type="GO" id="GO:0016301">
    <property type="term" value="F:kinase activity"/>
    <property type="evidence" value="ECO:0007669"/>
    <property type="project" value="UniProtKB-UniRule"/>
</dbReference>
<dbReference type="Gene3D" id="3.90.1200.10">
    <property type="match status" value="1"/>
</dbReference>
<evidence type="ECO:0000313" key="4">
    <source>
        <dbReference type="EMBL" id="KAJ2781502.1"/>
    </source>
</evidence>
<dbReference type="Proteomes" id="UP001140217">
    <property type="component" value="Unassembled WGS sequence"/>
</dbReference>
<name>A0A9W8HAX8_9FUNG</name>
<evidence type="ECO:0000256" key="3">
    <source>
        <dbReference type="PIRNR" id="PIRNR006221"/>
    </source>
</evidence>
<dbReference type="GO" id="GO:0102193">
    <property type="term" value="F:protein-ribulosamine 3-kinase activity"/>
    <property type="evidence" value="ECO:0007669"/>
    <property type="project" value="UniProtKB-EC"/>
</dbReference>
<dbReference type="InterPro" id="IPR016477">
    <property type="entry name" value="Fructo-/Ketosamine-3-kinase"/>
</dbReference>
<dbReference type="OrthoDB" id="5772781at2759"/>
<evidence type="ECO:0000256" key="1">
    <source>
        <dbReference type="ARBA" id="ARBA00011961"/>
    </source>
</evidence>
<dbReference type="EMBL" id="JANBUL010000102">
    <property type="protein sequence ID" value="KAJ2781502.1"/>
    <property type="molecule type" value="Genomic_DNA"/>
</dbReference>
<comment type="similarity">
    <text evidence="3">Belongs to the fructosamine kinase family.</text>
</comment>
<keyword evidence="5" id="KW-1185">Reference proteome</keyword>
<dbReference type="Gene3D" id="3.30.200.20">
    <property type="entry name" value="Phosphorylase Kinase, domain 1"/>
    <property type="match status" value="1"/>
</dbReference>